<dbReference type="SMART" id="SM00507">
    <property type="entry name" value="HNHc"/>
    <property type="match status" value="1"/>
</dbReference>
<dbReference type="InterPro" id="IPR003615">
    <property type="entry name" value="HNH_nuc"/>
</dbReference>
<proteinExistence type="predicted"/>
<dbReference type="Pfam" id="PF01844">
    <property type="entry name" value="HNH"/>
    <property type="match status" value="1"/>
</dbReference>
<gene>
    <name evidence="2" type="ORF">A3I41_04130</name>
</gene>
<accession>A0A1F7V9B0</accession>
<dbReference type="CDD" id="cd00085">
    <property type="entry name" value="HNHc"/>
    <property type="match status" value="1"/>
</dbReference>
<dbReference type="InterPro" id="IPR002711">
    <property type="entry name" value="HNH"/>
</dbReference>
<dbReference type="Proteomes" id="UP000176593">
    <property type="component" value="Unassembled WGS sequence"/>
</dbReference>
<evidence type="ECO:0000313" key="2">
    <source>
        <dbReference type="EMBL" id="OGL87100.1"/>
    </source>
</evidence>
<dbReference type="GO" id="GO:0008270">
    <property type="term" value="F:zinc ion binding"/>
    <property type="evidence" value="ECO:0007669"/>
    <property type="project" value="InterPro"/>
</dbReference>
<protein>
    <recommendedName>
        <fullName evidence="1">HNH nuclease domain-containing protein</fullName>
    </recommendedName>
</protein>
<organism evidence="2 3">
    <name type="scientific">Candidatus Uhrbacteria bacterium RIFCSPLOWO2_02_FULL_48_18</name>
    <dbReference type="NCBI Taxonomy" id="1802408"/>
    <lineage>
        <taxon>Bacteria</taxon>
        <taxon>Candidatus Uhriibacteriota</taxon>
    </lineage>
</organism>
<dbReference type="GO" id="GO:0003676">
    <property type="term" value="F:nucleic acid binding"/>
    <property type="evidence" value="ECO:0007669"/>
    <property type="project" value="InterPro"/>
</dbReference>
<sequence length="183" mass="20720">MPFSEKLKLEVKHKAAFSCCRCREIGIDIHHILPQSEGGSDDFENAAPLCQNCHDRFGANPEKRKEIRQMRDWWFDVVKEKYGSGQEKFEKINELILQMEKTQGEKLDSLKKDISKELSQLKEQKNDVGKSTNTEARQIVNDYITATRLGDRVYSDFHCKKCGASIGLMIGSNSCPSCGTQAG</sequence>
<feature type="domain" description="HNH nuclease" evidence="1">
    <location>
        <begin position="6"/>
        <end position="55"/>
    </location>
</feature>
<evidence type="ECO:0000259" key="1">
    <source>
        <dbReference type="SMART" id="SM00507"/>
    </source>
</evidence>
<dbReference type="EMBL" id="MGEQ01000003">
    <property type="protein sequence ID" value="OGL87100.1"/>
    <property type="molecule type" value="Genomic_DNA"/>
</dbReference>
<evidence type="ECO:0000313" key="3">
    <source>
        <dbReference type="Proteomes" id="UP000176593"/>
    </source>
</evidence>
<comment type="caution">
    <text evidence="2">The sequence shown here is derived from an EMBL/GenBank/DDBJ whole genome shotgun (WGS) entry which is preliminary data.</text>
</comment>
<name>A0A1F7V9B0_9BACT</name>
<reference evidence="2 3" key="1">
    <citation type="journal article" date="2016" name="Nat. Commun.">
        <title>Thousands of microbial genomes shed light on interconnected biogeochemical processes in an aquifer system.</title>
        <authorList>
            <person name="Anantharaman K."/>
            <person name="Brown C.T."/>
            <person name="Hug L.A."/>
            <person name="Sharon I."/>
            <person name="Castelle C.J."/>
            <person name="Probst A.J."/>
            <person name="Thomas B.C."/>
            <person name="Singh A."/>
            <person name="Wilkins M.J."/>
            <person name="Karaoz U."/>
            <person name="Brodie E.L."/>
            <person name="Williams K.H."/>
            <person name="Hubbard S.S."/>
            <person name="Banfield J.F."/>
        </authorList>
    </citation>
    <scope>NUCLEOTIDE SEQUENCE [LARGE SCALE GENOMIC DNA]</scope>
</reference>
<dbReference type="AlphaFoldDB" id="A0A1F7V9B0"/>
<dbReference type="GO" id="GO:0004519">
    <property type="term" value="F:endonuclease activity"/>
    <property type="evidence" value="ECO:0007669"/>
    <property type="project" value="InterPro"/>
</dbReference>
<dbReference type="Gene3D" id="1.10.30.50">
    <property type="match status" value="1"/>
</dbReference>